<keyword evidence="10" id="KW-1185">Reference proteome</keyword>
<keyword evidence="6 7" id="KW-0472">Membrane</keyword>
<feature type="transmembrane region" description="Helical" evidence="7">
    <location>
        <begin position="55"/>
        <end position="72"/>
    </location>
</feature>
<comment type="caution">
    <text evidence="9">The sequence shown here is derived from an EMBL/GenBank/DDBJ whole genome shotgun (WGS) entry which is preliminary data.</text>
</comment>
<dbReference type="PIRSF" id="PIRSF006066">
    <property type="entry name" value="HI0050"/>
    <property type="match status" value="1"/>
</dbReference>
<dbReference type="EMBL" id="JANFYT010000024">
    <property type="protein sequence ID" value="MCQ4814971.1"/>
    <property type="molecule type" value="Genomic_DNA"/>
</dbReference>
<feature type="transmembrane region" description="Helical" evidence="7">
    <location>
        <begin position="139"/>
        <end position="165"/>
    </location>
</feature>
<protein>
    <submittedName>
        <fullName evidence="9">TRAP transporter large permease</fullName>
    </submittedName>
</protein>
<proteinExistence type="predicted"/>
<dbReference type="RefSeq" id="WP_008710926.1">
    <property type="nucleotide sequence ID" value="NZ_CABKQM010000006.1"/>
</dbReference>
<keyword evidence="3" id="KW-0997">Cell inner membrane</keyword>
<evidence type="ECO:0000256" key="6">
    <source>
        <dbReference type="ARBA" id="ARBA00023136"/>
    </source>
</evidence>
<evidence type="ECO:0000256" key="7">
    <source>
        <dbReference type="SAM" id="Phobius"/>
    </source>
</evidence>
<dbReference type="Proteomes" id="UP001205919">
    <property type="component" value="Unassembled WGS sequence"/>
</dbReference>
<feature type="transmembrane region" description="Helical" evidence="7">
    <location>
        <begin position="171"/>
        <end position="198"/>
    </location>
</feature>
<evidence type="ECO:0000256" key="4">
    <source>
        <dbReference type="ARBA" id="ARBA00022692"/>
    </source>
</evidence>
<keyword evidence="5 7" id="KW-1133">Transmembrane helix</keyword>
<feature type="transmembrane region" description="Helical" evidence="7">
    <location>
        <begin position="219"/>
        <end position="238"/>
    </location>
</feature>
<keyword evidence="2" id="KW-1003">Cell membrane</keyword>
<evidence type="ECO:0000256" key="5">
    <source>
        <dbReference type="ARBA" id="ARBA00022989"/>
    </source>
</evidence>
<keyword evidence="4 7" id="KW-0812">Transmembrane</keyword>
<dbReference type="NCBIfam" id="TIGR00786">
    <property type="entry name" value="dctM"/>
    <property type="match status" value="1"/>
</dbReference>
<sequence>MEMAMVLFATLFIFLFLSAPIYVALTASSLITMFLFGDYSLSAVMQRIFGGMDKFALMSLPFYVLAADIMTVGGMSKKIVDFVNVAMGSFRGSLAIVTQGASMFFGALSGSSPATVVAIGSMMYPRLTHEAEGGYSKKFAAGLITSSGAVAILIPPSITFIIYGATTGVSIAALFAGGLGAGLVFGGLIMLYSYYYALNHHVVVGQKVTRAELIKVTKDASWSLGVPVIIVGGISAGIFTPTEAAGFSVVYALFVCIFIYKELPLSKLLLAMRNSAVTIGQLMMLLGTAGLFGWVLTVSFFPQILAEILTSTITSKYTMLFIVNIMFLVAGMFVDGGAAIMILAPLIFLPMVKLGVDPVHLGVVLVTNLSIGMFTPPFGLNLFVARSVTGLSLGEVYRSVLPFIAISIIALIIITYIPAISMIFVSLLS</sequence>
<dbReference type="PANTHER" id="PTHR33362">
    <property type="entry name" value="SIALIC ACID TRAP TRANSPORTER PERMEASE PROTEIN SIAT-RELATED"/>
    <property type="match status" value="1"/>
</dbReference>
<evidence type="ECO:0000313" key="10">
    <source>
        <dbReference type="Proteomes" id="UP001205919"/>
    </source>
</evidence>
<dbReference type="GO" id="GO:0022857">
    <property type="term" value="F:transmembrane transporter activity"/>
    <property type="evidence" value="ECO:0007669"/>
    <property type="project" value="TreeGrafter"/>
</dbReference>
<feature type="transmembrane region" description="Helical" evidence="7">
    <location>
        <begin position="400"/>
        <end position="428"/>
    </location>
</feature>
<dbReference type="GO" id="GO:0005886">
    <property type="term" value="C:plasma membrane"/>
    <property type="evidence" value="ECO:0007669"/>
    <property type="project" value="UniProtKB-SubCell"/>
</dbReference>
<feature type="domain" description="TRAP C4-dicarboxylate transport system permease DctM subunit" evidence="8">
    <location>
        <begin position="8"/>
        <end position="420"/>
    </location>
</feature>
<dbReference type="Pfam" id="PF06808">
    <property type="entry name" value="DctM"/>
    <property type="match status" value="1"/>
</dbReference>
<accession>A0AAW5K538</accession>
<evidence type="ECO:0000256" key="2">
    <source>
        <dbReference type="ARBA" id="ARBA00022475"/>
    </source>
</evidence>
<evidence type="ECO:0000259" key="8">
    <source>
        <dbReference type="Pfam" id="PF06808"/>
    </source>
</evidence>
<feature type="transmembrane region" description="Helical" evidence="7">
    <location>
        <begin position="244"/>
        <end position="261"/>
    </location>
</feature>
<gene>
    <name evidence="9" type="ORF">NE630_11065</name>
</gene>
<dbReference type="InterPro" id="IPR010656">
    <property type="entry name" value="DctM"/>
</dbReference>
<dbReference type="AlphaFoldDB" id="A0AAW5K538"/>
<evidence type="ECO:0000256" key="3">
    <source>
        <dbReference type="ARBA" id="ARBA00022519"/>
    </source>
</evidence>
<dbReference type="PANTHER" id="PTHR33362:SF5">
    <property type="entry name" value="C4-DICARBOXYLATE TRAP TRANSPORTER LARGE PERMEASE PROTEIN DCTM"/>
    <property type="match status" value="1"/>
</dbReference>
<feature type="transmembrane region" description="Helical" evidence="7">
    <location>
        <begin position="361"/>
        <end position="380"/>
    </location>
</feature>
<comment type="subcellular location">
    <subcellularLocation>
        <location evidence="1">Cell inner membrane</location>
        <topology evidence="1">Multi-pass membrane protein</topology>
    </subcellularLocation>
</comment>
<reference evidence="9 10" key="1">
    <citation type="submission" date="2022-06" db="EMBL/GenBank/DDBJ databases">
        <title>Isolation of gut microbiota from human fecal samples.</title>
        <authorList>
            <person name="Pamer E.G."/>
            <person name="Barat B."/>
            <person name="Waligurski E."/>
            <person name="Medina S."/>
            <person name="Paddock L."/>
            <person name="Mostad J."/>
        </authorList>
    </citation>
    <scope>NUCLEOTIDE SEQUENCE [LARGE SCALE GENOMIC DNA]</scope>
    <source>
        <strain evidence="9 10">DFI.9.90</strain>
    </source>
</reference>
<feature type="transmembrane region" description="Helical" evidence="7">
    <location>
        <begin position="282"/>
        <end position="301"/>
    </location>
</feature>
<dbReference type="InterPro" id="IPR004681">
    <property type="entry name" value="TRAP_DctM"/>
</dbReference>
<evidence type="ECO:0000256" key="1">
    <source>
        <dbReference type="ARBA" id="ARBA00004429"/>
    </source>
</evidence>
<evidence type="ECO:0000313" key="9">
    <source>
        <dbReference type="EMBL" id="MCQ4814971.1"/>
    </source>
</evidence>
<organism evidence="9 10">
    <name type="scientific">Cloacibacillus evryensis</name>
    <dbReference type="NCBI Taxonomy" id="508460"/>
    <lineage>
        <taxon>Bacteria</taxon>
        <taxon>Thermotogati</taxon>
        <taxon>Synergistota</taxon>
        <taxon>Synergistia</taxon>
        <taxon>Synergistales</taxon>
        <taxon>Synergistaceae</taxon>
        <taxon>Cloacibacillus</taxon>
    </lineage>
</organism>
<feature type="transmembrane region" description="Helical" evidence="7">
    <location>
        <begin position="103"/>
        <end position="127"/>
    </location>
</feature>
<feature type="transmembrane region" description="Helical" evidence="7">
    <location>
        <begin position="321"/>
        <end position="349"/>
    </location>
</feature>
<name>A0AAW5K538_9BACT</name>